<dbReference type="PANTHER" id="PTHR13205">
    <property type="entry name" value="TRANSMEMBRANE PROTEIN 15-RELATED"/>
    <property type="match status" value="1"/>
</dbReference>
<keyword evidence="8 11" id="KW-1133">Transmembrane helix</keyword>
<organism evidence="12 13">
    <name type="scientific">Ramalina farinacea</name>
    <dbReference type="NCBI Taxonomy" id="258253"/>
    <lineage>
        <taxon>Eukaryota</taxon>
        <taxon>Fungi</taxon>
        <taxon>Dikarya</taxon>
        <taxon>Ascomycota</taxon>
        <taxon>Pezizomycotina</taxon>
        <taxon>Lecanoromycetes</taxon>
        <taxon>OSLEUM clade</taxon>
        <taxon>Lecanoromycetidae</taxon>
        <taxon>Lecanorales</taxon>
        <taxon>Lecanorineae</taxon>
        <taxon>Ramalinaceae</taxon>
        <taxon>Ramalina</taxon>
    </lineage>
</organism>
<dbReference type="GO" id="GO:0004168">
    <property type="term" value="F:dolichol kinase activity"/>
    <property type="evidence" value="ECO:0007669"/>
    <property type="project" value="UniProtKB-EC"/>
</dbReference>
<feature type="transmembrane region" description="Helical" evidence="11">
    <location>
        <begin position="681"/>
        <end position="701"/>
    </location>
</feature>
<gene>
    <name evidence="12" type="ORF">OHK93_002349</name>
</gene>
<evidence type="ECO:0000256" key="6">
    <source>
        <dbReference type="ARBA" id="ARBA00022777"/>
    </source>
</evidence>
<feature type="compositionally biased region" description="Polar residues" evidence="10">
    <location>
        <begin position="520"/>
        <end position="533"/>
    </location>
</feature>
<evidence type="ECO:0000313" key="12">
    <source>
        <dbReference type="EMBL" id="MDI1491142.1"/>
    </source>
</evidence>
<evidence type="ECO:0000256" key="7">
    <source>
        <dbReference type="ARBA" id="ARBA00022824"/>
    </source>
</evidence>
<dbReference type="AlphaFoldDB" id="A0AA43QRD3"/>
<evidence type="ECO:0000256" key="2">
    <source>
        <dbReference type="ARBA" id="ARBA00010794"/>
    </source>
</evidence>
<comment type="caution">
    <text evidence="12">The sequence shown here is derived from an EMBL/GenBank/DDBJ whole genome shotgun (WGS) entry which is preliminary data.</text>
</comment>
<feature type="transmembrane region" description="Helical" evidence="11">
    <location>
        <begin position="250"/>
        <end position="275"/>
    </location>
</feature>
<dbReference type="EMBL" id="JAPUFD010000013">
    <property type="protein sequence ID" value="MDI1491142.1"/>
    <property type="molecule type" value="Genomic_DNA"/>
</dbReference>
<proteinExistence type="inferred from homology"/>
<feature type="region of interest" description="Disordered" evidence="10">
    <location>
        <begin position="508"/>
        <end position="544"/>
    </location>
</feature>
<dbReference type="Proteomes" id="UP001161017">
    <property type="component" value="Unassembled WGS sequence"/>
</dbReference>
<reference evidence="12" key="1">
    <citation type="journal article" date="2023" name="Genome Biol. Evol.">
        <title>First Whole Genome Sequence and Flow Cytometry Genome Size Data for the Lichen-Forming Fungus Ramalina farinacea (Ascomycota).</title>
        <authorList>
            <person name="Llewellyn T."/>
            <person name="Mian S."/>
            <person name="Hill R."/>
            <person name="Leitch I.J."/>
            <person name="Gaya E."/>
        </authorList>
    </citation>
    <scope>NUCLEOTIDE SEQUENCE</scope>
    <source>
        <strain evidence="12">LIQ254RAFAR</strain>
    </source>
</reference>
<keyword evidence="13" id="KW-1185">Reference proteome</keyword>
<dbReference type="GO" id="GO:0005789">
    <property type="term" value="C:endoplasmic reticulum membrane"/>
    <property type="evidence" value="ECO:0007669"/>
    <property type="project" value="UniProtKB-SubCell"/>
</dbReference>
<protein>
    <recommendedName>
        <fullName evidence="3">dolichol kinase</fullName>
        <ecNumber evidence="3">2.7.1.108</ecNumber>
    </recommendedName>
</protein>
<accession>A0AA43QRD3</accession>
<keyword evidence="7" id="KW-0256">Endoplasmic reticulum</keyword>
<evidence type="ECO:0000256" key="11">
    <source>
        <dbReference type="SAM" id="Phobius"/>
    </source>
</evidence>
<evidence type="ECO:0000256" key="5">
    <source>
        <dbReference type="ARBA" id="ARBA00022692"/>
    </source>
</evidence>
<evidence type="ECO:0000256" key="8">
    <source>
        <dbReference type="ARBA" id="ARBA00022989"/>
    </source>
</evidence>
<feature type="transmembrane region" description="Helical" evidence="11">
    <location>
        <begin position="859"/>
        <end position="881"/>
    </location>
</feature>
<evidence type="ECO:0000256" key="3">
    <source>
        <dbReference type="ARBA" id="ARBA00012132"/>
    </source>
</evidence>
<dbReference type="PANTHER" id="PTHR13205:SF15">
    <property type="entry name" value="DOLICHOL KINASE"/>
    <property type="match status" value="1"/>
</dbReference>
<feature type="region of interest" description="Disordered" evidence="10">
    <location>
        <begin position="1"/>
        <end position="146"/>
    </location>
</feature>
<feature type="compositionally biased region" description="Basic and acidic residues" evidence="10">
    <location>
        <begin position="122"/>
        <end position="133"/>
    </location>
</feature>
<keyword evidence="9 11" id="KW-0472">Membrane</keyword>
<feature type="transmembrane region" description="Helical" evidence="11">
    <location>
        <begin position="585"/>
        <end position="606"/>
    </location>
</feature>
<feature type="transmembrane region" description="Helical" evidence="11">
    <location>
        <begin position="821"/>
        <end position="838"/>
    </location>
</feature>
<feature type="transmembrane region" description="Helical" evidence="11">
    <location>
        <begin position="721"/>
        <end position="747"/>
    </location>
</feature>
<feature type="compositionally biased region" description="Polar residues" evidence="10">
    <location>
        <begin position="29"/>
        <end position="38"/>
    </location>
</feature>
<feature type="transmembrane region" description="Helical" evidence="11">
    <location>
        <begin position="212"/>
        <end position="230"/>
    </location>
</feature>
<evidence type="ECO:0000256" key="9">
    <source>
        <dbReference type="ARBA" id="ARBA00023136"/>
    </source>
</evidence>
<dbReference type="InterPro" id="IPR032974">
    <property type="entry name" value="Polypren_kinase"/>
</dbReference>
<keyword evidence="5 11" id="KW-0812">Transmembrane</keyword>
<keyword evidence="4" id="KW-0808">Transferase</keyword>
<keyword evidence="6" id="KW-0418">Kinase</keyword>
<comment type="similarity">
    <text evidence="2">Belongs to the polyprenol kinase family.</text>
</comment>
<evidence type="ECO:0000313" key="13">
    <source>
        <dbReference type="Proteomes" id="UP001161017"/>
    </source>
</evidence>
<evidence type="ECO:0000256" key="4">
    <source>
        <dbReference type="ARBA" id="ARBA00022679"/>
    </source>
</evidence>
<feature type="transmembrane region" description="Helical" evidence="11">
    <location>
        <begin position="779"/>
        <end position="801"/>
    </location>
</feature>
<dbReference type="GO" id="GO:0043048">
    <property type="term" value="P:dolichyl monophosphate biosynthetic process"/>
    <property type="evidence" value="ECO:0007669"/>
    <property type="project" value="TreeGrafter"/>
</dbReference>
<evidence type="ECO:0000256" key="10">
    <source>
        <dbReference type="SAM" id="MobiDB-lite"/>
    </source>
</evidence>
<evidence type="ECO:0000256" key="1">
    <source>
        <dbReference type="ARBA" id="ARBA00004477"/>
    </source>
</evidence>
<name>A0AA43QRD3_9LECA</name>
<sequence length="932" mass="102167">MTKLDDDLAGVSQRLSRSPHPYHRRGASFPSQDGTRPNPSGACAEAQRTEPSIESDAEVGYFDADHRKRRKIHEPPSDSGTEADDEKGPLLLGLPAPPLKPRKGLRDGNGTASPLLTPSYLDDDRSRRSSETRARRRASLEDCSASEAAAKTKEKFKRRRRAELIRRATETTLFLLICSIATSENLLQAFINLDADHISSTPVLLDHTFKDIPSAAIAYVAIVVGLYVAYPLRIIWRDHSRSLARRRSRFYIHIPAAFDPAPLLYPVLLPAIAAWSIGGADNKLLVPNLIVGIGSIPGKIVPFNFCPWHSSPHWVLSVIPLTTTVLFNNGSLRLSGTRGLWPQNHESEALTLLYPLHQTLLPILWHLTTTSLLPAELQLFSACLVNLFLHSETPQSVILQTIIRKGAVLLLILCNKPLQWGVMLARIPSWRFRKPGTQISQRSPSLRLFDHALGSLFLQREYVAAHEVSSDEENLRILKPVPQSVNKTMRARTATLDAASSAHLKKISTSPASGAIHDTALSSPSRNNTNDESPLSLDRKRRNTLSASVEPASEGFLAEKARDFLAIQSSRSWSLRSLTKTQATALRWALALYVYAVAFLVIAFPIRKHVGKAALHGEEPLGWALGYLFNGSKAFQDFAREYGLAHWIPLMEEKTRTSSSRLHSTLARNTLDSIGAANARLCICVYCVLIIILGLMMVLRLSKLAEVDTRRKVFHGMMVAMFLPTIFIDPAFISLALTLILAIFLLLDLFRASQLPPIAKPLTNFLAPYVDGRDHRGPVIVSHIFLLIGCAIPLWLSLAAAPRTGEGPWAGWEVPRPKLDLISGVVCVGMGDAAASLIGRRYGRRRWCWSGGKSLEGSLAFAVAVVCGLSAAHAWLVLGGWEEGDGNALPSFLTKACIAASGASLTEAVLTGGNDNVIVPIILWLLVRGLGL</sequence>
<comment type="subcellular location">
    <subcellularLocation>
        <location evidence="1">Endoplasmic reticulum membrane</location>
        <topology evidence="1">Multi-pass membrane protein</topology>
    </subcellularLocation>
</comment>
<dbReference type="EC" id="2.7.1.108" evidence="3"/>